<dbReference type="HOGENOM" id="CLU_3044265_0_0_6"/>
<evidence type="ECO:0000313" key="1">
    <source>
        <dbReference type="EMBL" id="ACV26028.1"/>
    </source>
</evidence>
<evidence type="ECO:0000313" key="2">
    <source>
        <dbReference type="Proteomes" id="UP000001231"/>
    </source>
</evidence>
<accession>C7R9D7</accession>
<gene>
    <name evidence="1" type="ordered locus">Kkor_0608</name>
</gene>
<dbReference type="KEGG" id="kko:Kkor_0608"/>
<dbReference type="AlphaFoldDB" id="C7R9D7"/>
<proteinExistence type="predicted"/>
<dbReference type="EMBL" id="CP001707">
    <property type="protein sequence ID" value="ACV26028.1"/>
    <property type="molecule type" value="Genomic_DNA"/>
</dbReference>
<sequence length="54" mass="6288">MVTPLDLTLAHRDEYHNDFPASEDFFQTKKEPTVRWANGLRIDKLLSIQLLAEC</sequence>
<keyword evidence="2" id="KW-1185">Reference proteome</keyword>
<dbReference type="InParanoid" id="C7R9D7"/>
<organism evidence="1 2">
    <name type="scientific">Kangiella koreensis (strain DSM 16069 / JCM 12317 / KCTC 12182 / SW-125)</name>
    <dbReference type="NCBI Taxonomy" id="523791"/>
    <lineage>
        <taxon>Bacteria</taxon>
        <taxon>Pseudomonadati</taxon>
        <taxon>Pseudomonadota</taxon>
        <taxon>Gammaproteobacteria</taxon>
        <taxon>Kangiellales</taxon>
        <taxon>Kangiellaceae</taxon>
        <taxon>Kangiella</taxon>
    </lineage>
</organism>
<name>C7R9D7_KANKD</name>
<protein>
    <submittedName>
        <fullName evidence="1">Uncharacterized protein</fullName>
    </submittedName>
</protein>
<dbReference type="Proteomes" id="UP000001231">
    <property type="component" value="Chromosome"/>
</dbReference>
<reference evidence="1 2" key="1">
    <citation type="journal article" date="2009" name="Stand. Genomic Sci.">
        <title>Complete genome sequence of Kangiella koreensis type strain (SW-125).</title>
        <authorList>
            <person name="Han C."/>
            <person name="Sikorski J."/>
            <person name="Lapidus A."/>
            <person name="Nolan M."/>
            <person name="Glavina Del Rio T."/>
            <person name="Tice H."/>
            <person name="Cheng J.F."/>
            <person name="Lucas S."/>
            <person name="Chen F."/>
            <person name="Copeland A."/>
            <person name="Ivanova N."/>
            <person name="Mavromatis K."/>
            <person name="Ovchinnikova G."/>
            <person name="Pati A."/>
            <person name="Bruce D."/>
            <person name="Goodwin L."/>
            <person name="Pitluck S."/>
            <person name="Chen A."/>
            <person name="Palaniappan K."/>
            <person name="Land M."/>
            <person name="Hauser L."/>
            <person name="Chang Y.J."/>
            <person name="Jeffries C.D."/>
            <person name="Chain P."/>
            <person name="Saunders E."/>
            <person name="Brettin T."/>
            <person name="Goker M."/>
            <person name="Tindall B.J."/>
            <person name="Bristow J."/>
            <person name="Eisen J.A."/>
            <person name="Markowitz V."/>
            <person name="Hugenholtz P."/>
            <person name="Kyrpides N.C."/>
            <person name="Klenk H.P."/>
            <person name="Detter J.C."/>
        </authorList>
    </citation>
    <scope>NUCLEOTIDE SEQUENCE [LARGE SCALE GENOMIC DNA]</scope>
    <source>
        <strain evidence="2">DSM 16069 / KCTC 12182 / SW-125</strain>
    </source>
</reference>